<evidence type="ECO:0008006" key="3">
    <source>
        <dbReference type="Google" id="ProtNLM"/>
    </source>
</evidence>
<proteinExistence type="predicted"/>
<dbReference type="Proteomes" id="UP000649617">
    <property type="component" value="Unassembled WGS sequence"/>
</dbReference>
<keyword evidence="2" id="KW-1185">Reference proteome</keyword>
<evidence type="ECO:0000313" key="2">
    <source>
        <dbReference type="Proteomes" id="UP000649617"/>
    </source>
</evidence>
<feature type="non-terminal residue" evidence="1">
    <location>
        <position position="52"/>
    </location>
</feature>
<evidence type="ECO:0000313" key="1">
    <source>
        <dbReference type="EMBL" id="CAE7161416.1"/>
    </source>
</evidence>
<gene>
    <name evidence="1" type="ORF">SPIL2461_LOCUS533</name>
</gene>
<dbReference type="AlphaFoldDB" id="A0A812IMV3"/>
<reference evidence="1" key="1">
    <citation type="submission" date="2021-02" db="EMBL/GenBank/DDBJ databases">
        <authorList>
            <person name="Dougan E. K."/>
            <person name="Rhodes N."/>
            <person name="Thang M."/>
            <person name="Chan C."/>
        </authorList>
    </citation>
    <scope>NUCLEOTIDE SEQUENCE</scope>
</reference>
<organism evidence="1 2">
    <name type="scientific">Symbiodinium pilosum</name>
    <name type="common">Dinoflagellate</name>
    <dbReference type="NCBI Taxonomy" id="2952"/>
    <lineage>
        <taxon>Eukaryota</taxon>
        <taxon>Sar</taxon>
        <taxon>Alveolata</taxon>
        <taxon>Dinophyceae</taxon>
        <taxon>Suessiales</taxon>
        <taxon>Symbiodiniaceae</taxon>
        <taxon>Symbiodinium</taxon>
    </lineage>
</organism>
<accession>A0A812IMV3</accession>
<dbReference type="EMBL" id="CAJNIZ010000414">
    <property type="protein sequence ID" value="CAE7161416.1"/>
    <property type="molecule type" value="Genomic_DNA"/>
</dbReference>
<feature type="non-terminal residue" evidence="1">
    <location>
        <position position="1"/>
    </location>
</feature>
<name>A0A812IMV3_SYMPI</name>
<protein>
    <recommendedName>
        <fullName evidence="3">Clathrin heavy chain</fullName>
    </recommendedName>
</protein>
<sequence length="52" mass="6014">RMQNRDAAFLEAAARLFIQNAAELVEVEILNVLYCYAKCNYLNIGLVHRMIQ</sequence>
<comment type="caution">
    <text evidence="1">The sequence shown here is derived from an EMBL/GenBank/DDBJ whole genome shotgun (WGS) entry which is preliminary data.</text>
</comment>